<feature type="binding site" evidence="8">
    <location>
        <position position="150"/>
    </location>
    <ligand>
        <name>Zn(2+)</name>
        <dbReference type="ChEBI" id="CHEBI:29105"/>
        <note>catalytic</note>
    </ligand>
</feature>
<dbReference type="Gene3D" id="3.40.390.30">
    <property type="entry name" value="Metalloproteases ('zincins'), catalytic domain"/>
    <property type="match status" value="1"/>
</dbReference>
<dbReference type="SUPFAM" id="SSF55486">
    <property type="entry name" value="Metalloproteases ('zincins'), catalytic domain"/>
    <property type="match status" value="1"/>
</dbReference>
<evidence type="ECO:0000256" key="2">
    <source>
        <dbReference type="ARBA" id="ARBA00022517"/>
    </source>
</evidence>
<comment type="cofactor">
    <cofactor evidence="8">
        <name>Zn(2+)</name>
        <dbReference type="ChEBI" id="CHEBI:29105"/>
    </cofactor>
    <text evidence="8">Binds 1 zinc ion.</text>
</comment>
<dbReference type="FunCoup" id="A0A395JUE2">
    <property type="interactions" value="252"/>
</dbReference>
<dbReference type="NCBIfam" id="TIGR00043">
    <property type="entry name" value="rRNA maturation RNase YbeY"/>
    <property type="match status" value="1"/>
</dbReference>
<comment type="subcellular location">
    <subcellularLocation>
        <location evidence="8">Cytoplasm</location>
    </subcellularLocation>
</comment>
<proteinExistence type="inferred from homology"/>
<accession>A0A395JUE2</accession>
<dbReference type="GO" id="GO:0008270">
    <property type="term" value="F:zinc ion binding"/>
    <property type="evidence" value="ECO:0007669"/>
    <property type="project" value="UniProtKB-UniRule"/>
</dbReference>
<evidence type="ECO:0000256" key="3">
    <source>
        <dbReference type="ARBA" id="ARBA00022722"/>
    </source>
</evidence>
<dbReference type="GO" id="GO:0004521">
    <property type="term" value="F:RNA endonuclease activity"/>
    <property type="evidence" value="ECO:0007669"/>
    <property type="project" value="UniProtKB-UniRule"/>
</dbReference>
<dbReference type="GO" id="GO:0005737">
    <property type="term" value="C:cytoplasm"/>
    <property type="evidence" value="ECO:0007669"/>
    <property type="project" value="UniProtKB-SubCell"/>
</dbReference>
<dbReference type="GO" id="GO:0004222">
    <property type="term" value="F:metalloendopeptidase activity"/>
    <property type="evidence" value="ECO:0007669"/>
    <property type="project" value="InterPro"/>
</dbReference>
<organism evidence="9 10">
    <name type="scientific">Arenicella xantha</name>
    <dbReference type="NCBI Taxonomy" id="644221"/>
    <lineage>
        <taxon>Bacteria</taxon>
        <taxon>Pseudomonadati</taxon>
        <taxon>Pseudomonadota</taxon>
        <taxon>Gammaproteobacteria</taxon>
        <taxon>Arenicellales</taxon>
        <taxon>Arenicellaceae</taxon>
        <taxon>Arenicella</taxon>
    </lineage>
</organism>
<evidence type="ECO:0000256" key="1">
    <source>
        <dbReference type="ARBA" id="ARBA00010875"/>
    </source>
</evidence>
<keyword evidence="10" id="KW-1185">Reference proteome</keyword>
<evidence type="ECO:0000256" key="8">
    <source>
        <dbReference type="HAMAP-Rule" id="MF_00009"/>
    </source>
</evidence>
<name>A0A395JUE2_9GAMM</name>
<dbReference type="EC" id="3.1.-.-" evidence="8"/>
<evidence type="ECO:0000313" key="10">
    <source>
        <dbReference type="Proteomes" id="UP000253083"/>
    </source>
</evidence>
<evidence type="ECO:0000313" key="9">
    <source>
        <dbReference type="EMBL" id="RBP53168.1"/>
    </source>
</evidence>
<keyword evidence="5 8" id="KW-0255">Endonuclease</keyword>
<dbReference type="PANTHER" id="PTHR46986">
    <property type="entry name" value="ENDORIBONUCLEASE YBEY, CHLOROPLASTIC"/>
    <property type="match status" value="1"/>
</dbReference>
<comment type="function">
    <text evidence="8">Single strand-specific metallo-endoribonuclease involved in late-stage 70S ribosome quality control and in maturation of the 3' terminus of the 16S rRNA.</text>
</comment>
<comment type="caution">
    <text evidence="9">The sequence shown here is derived from an EMBL/GenBank/DDBJ whole genome shotgun (WGS) entry which is preliminary data.</text>
</comment>
<evidence type="ECO:0000256" key="5">
    <source>
        <dbReference type="ARBA" id="ARBA00022759"/>
    </source>
</evidence>
<evidence type="ECO:0000256" key="6">
    <source>
        <dbReference type="ARBA" id="ARBA00022801"/>
    </source>
</evidence>
<dbReference type="PANTHER" id="PTHR46986:SF1">
    <property type="entry name" value="ENDORIBONUCLEASE YBEY, CHLOROPLASTIC"/>
    <property type="match status" value="1"/>
</dbReference>
<sequence>MSATISLVDLPVLSVDVQFALEAYNDDGSEATTVVNSENELPTVDQLSEWANLAYQAVRDTPTEMTIRVCESAESQMLNLSYRGMDKPTNVLSFPFASDDDSFAPAMADLELPILGDVVICHAVLVHEAQQQQKSLSDHYAHMVTHGILHLCGFDHLDDQSAHQMESLEATILERSQIANPYQ</sequence>
<dbReference type="OrthoDB" id="9807740at2"/>
<dbReference type="EMBL" id="QNRT01000001">
    <property type="protein sequence ID" value="RBP53168.1"/>
    <property type="molecule type" value="Genomic_DNA"/>
</dbReference>
<comment type="similarity">
    <text evidence="1 8">Belongs to the endoribonuclease YbeY family.</text>
</comment>
<evidence type="ECO:0000256" key="4">
    <source>
        <dbReference type="ARBA" id="ARBA00022723"/>
    </source>
</evidence>
<reference evidence="9 10" key="1">
    <citation type="submission" date="2018-06" db="EMBL/GenBank/DDBJ databases">
        <title>Genomic Encyclopedia of Type Strains, Phase IV (KMG-IV): sequencing the most valuable type-strain genomes for metagenomic binning, comparative biology and taxonomic classification.</title>
        <authorList>
            <person name="Goeker M."/>
        </authorList>
    </citation>
    <scope>NUCLEOTIDE SEQUENCE [LARGE SCALE GENOMIC DNA]</scope>
    <source>
        <strain evidence="9 10">DSM 24032</strain>
    </source>
</reference>
<dbReference type="GO" id="GO:0006364">
    <property type="term" value="P:rRNA processing"/>
    <property type="evidence" value="ECO:0007669"/>
    <property type="project" value="UniProtKB-UniRule"/>
</dbReference>
<evidence type="ECO:0000256" key="7">
    <source>
        <dbReference type="ARBA" id="ARBA00022833"/>
    </source>
</evidence>
<keyword evidence="8" id="KW-0698">rRNA processing</keyword>
<dbReference type="HAMAP" id="MF_00009">
    <property type="entry name" value="Endoribonucl_YbeY"/>
    <property type="match status" value="1"/>
</dbReference>
<keyword evidence="3 8" id="KW-0540">Nuclease</keyword>
<dbReference type="Pfam" id="PF02130">
    <property type="entry name" value="YbeY"/>
    <property type="match status" value="1"/>
</dbReference>
<dbReference type="InterPro" id="IPR023091">
    <property type="entry name" value="MetalPrtase_cat_dom_sf_prd"/>
</dbReference>
<dbReference type="AlphaFoldDB" id="A0A395JUE2"/>
<keyword evidence="7 8" id="KW-0862">Zinc</keyword>
<feature type="binding site" evidence="8">
    <location>
        <position position="146"/>
    </location>
    <ligand>
        <name>Zn(2+)</name>
        <dbReference type="ChEBI" id="CHEBI:29105"/>
        <note>catalytic</note>
    </ligand>
</feature>
<gene>
    <name evidence="8" type="primary">ybeY</name>
    <name evidence="9" type="ORF">DFR28_101553</name>
</gene>
<feature type="binding site" evidence="8">
    <location>
        <position position="156"/>
    </location>
    <ligand>
        <name>Zn(2+)</name>
        <dbReference type="ChEBI" id="CHEBI:29105"/>
        <note>catalytic</note>
    </ligand>
</feature>
<dbReference type="Proteomes" id="UP000253083">
    <property type="component" value="Unassembled WGS sequence"/>
</dbReference>
<protein>
    <recommendedName>
        <fullName evidence="8">Endoribonuclease YbeY</fullName>
        <ecNumber evidence="8">3.1.-.-</ecNumber>
    </recommendedName>
</protein>
<dbReference type="RefSeq" id="WP_113952763.1">
    <property type="nucleotide sequence ID" value="NZ_QNRT01000001.1"/>
</dbReference>
<keyword evidence="8" id="KW-0963">Cytoplasm</keyword>
<keyword evidence="6 8" id="KW-0378">Hydrolase</keyword>
<keyword evidence="4 8" id="KW-0479">Metal-binding</keyword>
<dbReference type="InParanoid" id="A0A395JUE2"/>
<dbReference type="InterPro" id="IPR002036">
    <property type="entry name" value="YbeY"/>
</dbReference>
<keyword evidence="2 8" id="KW-0690">Ribosome biogenesis</keyword>